<dbReference type="InterPro" id="IPR000835">
    <property type="entry name" value="HTH_MarR-typ"/>
</dbReference>
<dbReference type="EMBL" id="JAERRJ010000001">
    <property type="protein sequence ID" value="MBL1073342.1"/>
    <property type="molecule type" value="Genomic_DNA"/>
</dbReference>
<gene>
    <name evidence="2" type="ORF">JK358_02920</name>
</gene>
<dbReference type="SUPFAM" id="SSF46785">
    <property type="entry name" value="Winged helix' DNA-binding domain"/>
    <property type="match status" value="1"/>
</dbReference>
<organism evidence="2 3">
    <name type="scientific">Nocardia acididurans</name>
    <dbReference type="NCBI Taxonomy" id="2802282"/>
    <lineage>
        <taxon>Bacteria</taxon>
        <taxon>Bacillati</taxon>
        <taxon>Actinomycetota</taxon>
        <taxon>Actinomycetes</taxon>
        <taxon>Mycobacteriales</taxon>
        <taxon>Nocardiaceae</taxon>
        <taxon>Nocardia</taxon>
    </lineage>
</organism>
<dbReference type="PROSITE" id="PS50995">
    <property type="entry name" value="HTH_MARR_2"/>
    <property type="match status" value="1"/>
</dbReference>
<comment type="caution">
    <text evidence="2">The sequence shown here is derived from an EMBL/GenBank/DDBJ whole genome shotgun (WGS) entry which is preliminary data.</text>
</comment>
<dbReference type="Gene3D" id="1.10.10.10">
    <property type="entry name" value="Winged helix-like DNA-binding domain superfamily/Winged helix DNA-binding domain"/>
    <property type="match status" value="1"/>
</dbReference>
<dbReference type="SMART" id="SM00347">
    <property type="entry name" value="HTH_MARR"/>
    <property type="match status" value="1"/>
</dbReference>
<evidence type="ECO:0000313" key="2">
    <source>
        <dbReference type="EMBL" id="MBL1073342.1"/>
    </source>
</evidence>
<dbReference type="Proteomes" id="UP000602198">
    <property type="component" value="Unassembled WGS sequence"/>
</dbReference>
<feature type="domain" description="HTH marR-type" evidence="1">
    <location>
        <begin position="51"/>
        <end position="186"/>
    </location>
</feature>
<proteinExistence type="predicted"/>
<name>A0ABS1LY73_9NOCA</name>
<dbReference type="PRINTS" id="PR00598">
    <property type="entry name" value="HTHMARR"/>
</dbReference>
<dbReference type="InterPro" id="IPR036388">
    <property type="entry name" value="WH-like_DNA-bd_sf"/>
</dbReference>
<accession>A0ABS1LY73</accession>
<dbReference type="Pfam" id="PF12802">
    <property type="entry name" value="MarR_2"/>
    <property type="match status" value="1"/>
</dbReference>
<dbReference type="PANTHER" id="PTHR33164:SF104">
    <property type="entry name" value="TRANSCRIPTIONAL REGULATORY PROTEIN"/>
    <property type="match status" value="1"/>
</dbReference>
<dbReference type="PANTHER" id="PTHR33164">
    <property type="entry name" value="TRANSCRIPTIONAL REGULATOR, MARR FAMILY"/>
    <property type="match status" value="1"/>
</dbReference>
<protein>
    <submittedName>
        <fullName evidence="2">MarR family transcriptional regulator</fullName>
    </submittedName>
</protein>
<keyword evidence="3" id="KW-1185">Reference proteome</keyword>
<evidence type="ECO:0000313" key="3">
    <source>
        <dbReference type="Proteomes" id="UP000602198"/>
    </source>
</evidence>
<dbReference type="InterPro" id="IPR036390">
    <property type="entry name" value="WH_DNA-bd_sf"/>
</dbReference>
<evidence type="ECO:0000259" key="1">
    <source>
        <dbReference type="PROSITE" id="PS50995"/>
    </source>
</evidence>
<sequence>MLKYQHRGCFDVKYLDVEIISLERKGAAVTDAVDLITAAWNAQRPDVDVSPMAVCARITRLSNVLDREFKDFFGAYGLEFWEFDVLATLLRCGSPDGLTAGALNKAAMRTSGAITNRIDKLTAKGLVERVPDATDRRSIRVRLTATGRELVDTLLPLHVANEERILAGLVTGDRDELAGLLRKLAESLGDTSLA</sequence>
<reference evidence="2 3" key="1">
    <citation type="submission" date="2021-01" db="EMBL/GenBank/DDBJ databases">
        <title>WGS of actinomycetes isolated from Thailand.</title>
        <authorList>
            <person name="Thawai C."/>
        </authorList>
    </citation>
    <scope>NUCLEOTIDE SEQUENCE [LARGE SCALE GENOMIC DNA]</scope>
    <source>
        <strain evidence="2 3">LPG 2</strain>
    </source>
</reference>
<dbReference type="InterPro" id="IPR039422">
    <property type="entry name" value="MarR/SlyA-like"/>
</dbReference>